<keyword evidence="11" id="KW-0753">Steroid metabolism</keyword>
<evidence type="ECO:0000256" key="2">
    <source>
        <dbReference type="ARBA" id="ARBA00006495"/>
    </source>
</evidence>
<keyword evidence="8" id="KW-0067">ATP-binding</keyword>
<name>A0A024UL17_9STRA</name>
<dbReference type="InterPro" id="IPR014721">
    <property type="entry name" value="Ribsml_uS5_D2-typ_fold_subgr"/>
</dbReference>
<dbReference type="InterPro" id="IPR035102">
    <property type="entry name" value="Phosphomevalonate_kinase"/>
</dbReference>
<evidence type="ECO:0000256" key="1">
    <source>
        <dbReference type="ARBA" id="ARBA00005017"/>
    </source>
</evidence>
<evidence type="ECO:0000256" key="4">
    <source>
        <dbReference type="ARBA" id="ARBA00022516"/>
    </source>
</evidence>
<keyword evidence="5" id="KW-0808">Transferase</keyword>
<gene>
    <name evidence="12" type="ORF">H310_03081</name>
</gene>
<dbReference type="STRING" id="157072.A0A024UL17"/>
<dbReference type="Gene3D" id="3.30.70.890">
    <property type="entry name" value="GHMP kinase, C-terminal domain"/>
    <property type="match status" value="1"/>
</dbReference>
<dbReference type="PANTHER" id="PTHR31814">
    <property type="match status" value="1"/>
</dbReference>
<dbReference type="PANTHER" id="PTHR31814:SF2">
    <property type="entry name" value="PHOSPHOMEVALONATE KINASE"/>
    <property type="match status" value="1"/>
</dbReference>
<evidence type="ECO:0000256" key="11">
    <source>
        <dbReference type="ARBA" id="ARBA00023221"/>
    </source>
</evidence>
<dbReference type="EC" id="2.7.4.2" evidence="3"/>
<keyword evidence="4" id="KW-0444">Lipid biosynthesis</keyword>
<dbReference type="Gene3D" id="3.30.230.10">
    <property type="match status" value="1"/>
</dbReference>
<dbReference type="OrthoDB" id="10262935at2759"/>
<protein>
    <recommendedName>
        <fullName evidence="3">phosphomevalonate kinase</fullName>
        <ecNumber evidence="3">2.7.4.2</ecNumber>
    </recommendedName>
</protein>
<dbReference type="GO" id="GO:0019287">
    <property type="term" value="P:isopentenyl diphosphate biosynthetic process, mevalonate pathway"/>
    <property type="evidence" value="ECO:0007669"/>
    <property type="project" value="TreeGrafter"/>
</dbReference>
<evidence type="ECO:0000256" key="7">
    <source>
        <dbReference type="ARBA" id="ARBA00022777"/>
    </source>
</evidence>
<organism evidence="12">
    <name type="scientific">Aphanomyces invadans</name>
    <dbReference type="NCBI Taxonomy" id="157072"/>
    <lineage>
        <taxon>Eukaryota</taxon>
        <taxon>Sar</taxon>
        <taxon>Stramenopiles</taxon>
        <taxon>Oomycota</taxon>
        <taxon>Saprolegniomycetes</taxon>
        <taxon>Saprolegniales</taxon>
        <taxon>Verrucalvaceae</taxon>
        <taxon>Aphanomyces</taxon>
    </lineage>
</organism>
<keyword evidence="6" id="KW-0547">Nucleotide-binding</keyword>
<evidence type="ECO:0000256" key="6">
    <source>
        <dbReference type="ARBA" id="ARBA00022741"/>
    </source>
</evidence>
<dbReference type="GO" id="GO:0005777">
    <property type="term" value="C:peroxisome"/>
    <property type="evidence" value="ECO:0007669"/>
    <property type="project" value="TreeGrafter"/>
</dbReference>
<dbReference type="GO" id="GO:0005524">
    <property type="term" value="F:ATP binding"/>
    <property type="evidence" value="ECO:0007669"/>
    <property type="project" value="UniProtKB-KW"/>
</dbReference>
<dbReference type="GeneID" id="20080131"/>
<evidence type="ECO:0000256" key="10">
    <source>
        <dbReference type="ARBA" id="ARBA00023098"/>
    </source>
</evidence>
<comment type="pathway">
    <text evidence="1">Isoprenoid biosynthesis; isopentenyl diphosphate biosynthesis via mevalonate pathway; isopentenyl diphosphate from (R)-mevalonate: step 2/3.</text>
</comment>
<sequence length="484" mass="51836">MRVSAPGKVLITGGYLVLDPAFSGAVIAASSRFYTSITLESLKDDDVALAPSTAVPVRIHSPQFHQSMQGVLTASSFHISPDSIPNPYVEKTIRICVVALVGLLGAAAFERHVHDMLRLRQSLAITLEADNDFYSQRDQLHNQGLPVNRKTLASLPPFLPSLLDDAGHAKISKTGMGSSAALITSLVGALLGFFGAANLPTDAGPHDASTQVGADLVHNLAQIAHSIAQEKIGSGFDVSAAVYGNQLYNRFRPDAIEPFLKENIEQVDPVALAAHLTTPWDNVVRPFCLPDGMHLIMGDVNAGSATVSMVRKVLAWKSADPVESAALWEKLNGSNQQIPNLLEQLHTLQTTKANGTLEKLSHLSHHQWESTDADVGRLLSTMRQTFLTIRGYLRDMGDLAGVQIEPADQTALIDATMDVPGVLFAGVPGAGGNDAIFAIVLHADVLDRVEAFWSTWKTTSVSALLVDAAVNGFRGGLLRTIQDK</sequence>
<keyword evidence="9" id="KW-0752">Steroid biosynthesis</keyword>
<dbReference type="InterPro" id="IPR016005">
    <property type="entry name" value="Erg8"/>
</dbReference>
<dbReference type="InterPro" id="IPR020568">
    <property type="entry name" value="Ribosomal_Su5_D2-typ_SF"/>
</dbReference>
<keyword evidence="10" id="KW-0443">Lipid metabolism</keyword>
<reference evidence="12" key="1">
    <citation type="submission" date="2013-12" db="EMBL/GenBank/DDBJ databases">
        <title>The Genome Sequence of Aphanomyces invadans NJM9701.</title>
        <authorList>
            <consortium name="The Broad Institute Genomics Platform"/>
            <person name="Russ C."/>
            <person name="Tyler B."/>
            <person name="van West P."/>
            <person name="Dieguez-Uribeondo J."/>
            <person name="Young S.K."/>
            <person name="Zeng Q."/>
            <person name="Gargeya S."/>
            <person name="Fitzgerald M."/>
            <person name="Abouelleil A."/>
            <person name="Alvarado L."/>
            <person name="Chapman S.B."/>
            <person name="Gainer-Dewar J."/>
            <person name="Goldberg J."/>
            <person name="Griggs A."/>
            <person name="Gujja S."/>
            <person name="Hansen M."/>
            <person name="Howarth C."/>
            <person name="Imamovic A."/>
            <person name="Ireland A."/>
            <person name="Larimer J."/>
            <person name="McCowan C."/>
            <person name="Murphy C."/>
            <person name="Pearson M."/>
            <person name="Poon T.W."/>
            <person name="Priest M."/>
            <person name="Roberts A."/>
            <person name="Saif S."/>
            <person name="Shea T."/>
            <person name="Sykes S."/>
            <person name="Wortman J."/>
            <person name="Nusbaum C."/>
            <person name="Birren B."/>
        </authorList>
    </citation>
    <scope>NUCLEOTIDE SEQUENCE [LARGE SCALE GENOMIC DNA]</scope>
    <source>
        <strain evidence="12">NJM9701</strain>
    </source>
</reference>
<dbReference type="EMBL" id="KI913955">
    <property type="protein sequence ID" value="ETW06979.1"/>
    <property type="molecule type" value="Genomic_DNA"/>
</dbReference>
<evidence type="ECO:0000313" key="12">
    <source>
        <dbReference type="EMBL" id="ETW06979.1"/>
    </source>
</evidence>
<evidence type="ECO:0000256" key="8">
    <source>
        <dbReference type="ARBA" id="ARBA00022840"/>
    </source>
</evidence>
<accession>A0A024UL17</accession>
<proteinExistence type="inferred from homology"/>
<dbReference type="AlphaFoldDB" id="A0A024UL17"/>
<dbReference type="eggNOG" id="KOG4519">
    <property type="taxonomic scope" value="Eukaryota"/>
</dbReference>
<evidence type="ECO:0000256" key="5">
    <source>
        <dbReference type="ARBA" id="ARBA00022679"/>
    </source>
</evidence>
<evidence type="ECO:0000256" key="3">
    <source>
        <dbReference type="ARBA" id="ARBA00012958"/>
    </source>
</evidence>
<evidence type="ECO:0000256" key="9">
    <source>
        <dbReference type="ARBA" id="ARBA00022955"/>
    </source>
</evidence>
<dbReference type="GO" id="GO:0004631">
    <property type="term" value="F:phosphomevalonate kinase activity"/>
    <property type="evidence" value="ECO:0007669"/>
    <property type="project" value="UniProtKB-EC"/>
</dbReference>
<dbReference type="InterPro" id="IPR036554">
    <property type="entry name" value="GHMP_kinase_C_sf"/>
</dbReference>
<dbReference type="SUPFAM" id="SSF54211">
    <property type="entry name" value="Ribosomal protein S5 domain 2-like"/>
    <property type="match status" value="1"/>
</dbReference>
<comment type="similarity">
    <text evidence="2">Belongs to the GHMP kinase family. Mevalonate kinase subfamily.</text>
</comment>
<dbReference type="GO" id="GO:0006694">
    <property type="term" value="P:steroid biosynthetic process"/>
    <property type="evidence" value="ECO:0007669"/>
    <property type="project" value="UniProtKB-KW"/>
</dbReference>
<dbReference type="PIRSF" id="PIRSF017288">
    <property type="entry name" value="PMK_GHMP_euk"/>
    <property type="match status" value="1"/>
</dbReference>
<dbReference type="GO" id="GO:0010142">
    <property type="term" value="P:farnesyl diphosphate biosynthetic process, mevalonate pathway"/>
    <property type="evidence" value="ECO:0007669"/>
    <property type="project" value="TreeGrafter"/>
</dbReference>
<keyword evidence="7 12" id="KW-0418">Kinase</keyword>
<dbReference type="RefSeq" id="XP_008865054.1">
    <property type="nucleotide sequence ID" value="XM_008866832.1"/>
</dbReference>
<dbReference type="VEuPathDB" id="FungiDB:H310_03081"/>